<organism evidence="2 3">
    <name type="scientific">Winogradskyella marina</name>
    <dbReference type="NCBI Taxonomy" id="2785530"/>
    <lineage>
        <taxon>Bacteria</taxon>
        <taxon>Pseudomonadati</taxon>
        <taxon>Bacteroidota</taxon>
        <taxon>Flavobacteriia</taxon>
        <taxon>Flavobacteriales</taxon>
        <taxon>Flavobacteriaceae</taxon>
        <taxon>Winogradskyella</taxon>
    </lineage>
</organism>
<dbReference type="Gene3D" id="1.25.40.10">
    <property type="entry name" value="Tetratricopeptide repeat domain"/>
    <property type="match status" value="3"/>
</dbReference>
<dbReference type="SMART" id="SM00028">
    <property type="entry name" value="TPR"/>
    <property type="match status" value="9"/>
</dbReference>
<evidence type="ECO:0000313" key="3">
    <source>
        <dbReference type="Proteomes" id="UP000611215"/>
    </source>
</evidence>
<feature type="repeat" description="TPR" evidence="1">
    <location>
        <begin position="236"/>
        <end position="269"/>
    </location>
</feature>
<keyword evidence="3" id="KW-1185">Reference proteome</keyword>
<dbReference type="RefSeq" id="WP_195870726.1">
    <property type="nucleotide sequence ID" value="NZ_JADOET010000003.1"/>
</dbReference>
<reference evidence="2 3" key="1">
    <citation type="submission" date="2020-11" db="EMBL/GenBank/DDBJ databases">
        <title>Winogradskyella marina sp. nov., isolated from marine sediment.</title>
        <authorList>
            <person name="Bo J."/>
            <person name="Wang S."/>
            <person name="Song X."/>
            <person name="Du Z."/>
        </authorList>
    </citation>
    <scope>NUCLEOTIDE SEQUENCE [LARGE SCALE GENOMIC DNA]</scope>
    <source>
        <strain evidence="2 3">F6397</strain>
    </source>
</reference>
<keyword evidence="1" id="KW-0802">TPR repeat</keyword>
<protein>
    <submittedName>
        <fullName evidence="2">Tetratricopeptide repeat protein</fullName>
    </submittedName>
</protein>
<feature type="repeat" description="TPR" evidence="1">
    <location>
        <begin position="134"/>
        <end position="167"/>
    </location>
</feature>
<dbReference type="Proteomes" id="UP000611215">
    <property type="component" value="Unassembled WGS sequence"/>
</dbReference>
<dbReference type="Pfam" id="PF13174">
    <property type="entry name" value="TPR_6"/>
    <property type="match status" value="1"/>
</dbReference>
<comment type="caution">
    <text evidence="2">The sequence shown here is derived from an EMBL/GenBank/DDBJ whole genome shotgun (WGS) entry which is preliminary data.</text>
</comment>
<proteinExistence type="predicted"/>
<dbReference type="InterPro" id="IPR019734">
    <property type="entry name" value="TPR_rpt"/>
</dbReference>
<evidence type="ECO:0000313" key="2">
    <source>
        <dbReference type="EMBL" id="MBF8149456.1"/>
    </source>
</evidence>
<dbReference type="Pfam" id="PF13181">
    <property type="entry name" value="TPR_8"/>
    <property type="match status" value="2"/>
</dbReference>
<dbReference type="PANTHER" id="PTHR12558">
    <property type="entry name" value="CELL DIVISION CYCLE 16,23,27"/>
    <property type="match status" value="1"/>
</dbReference>
<gene>
    <name evidence="2" type="ORF">ITJ86_06080</name>
</gene>
<dbReference type="InterPro" id="IPR011990">
    <property type="entry name" value="TPR-like_helical_dom_sf"/>
</dbReference>
<dbReference type="PANTHER" id="PTHR12558:SF13">
    <property type="entry name" value="CELL DIVISION CYCLE PROTEIN 27 HOMOLOG"/>
    <property type="match status" value="1"/>
</dbReference>
<feature type="repeat" description="TPR" evidence="1">
    <location>
        <begin position="270"/>
        <end position="303"/>
    </location>
</feature>
<evidence type="ECO:0000256" key="1">
    <source>
        <dbReference type="PROSITE-ProRule" id="PRU00339"/>
    </source>
</evidence>
<dbReference type="SUPFAM" id="SSF48452">
    <property type="entry name" value="TPR-like"/>
    <property type="match status" value="2"/>
</dbReference>
<sequence length="468" mass="54615">MQYSQDDENFPLTRFESMLKTNNILFFDSNEFENIIHHYLENGKIALSKRAIKLGLEQHPSSINLRLFQVEILVIENKFEEADDLLDRLHNLEPTNEEIFIQKANVLSKQDKHQQAIDTLLVAIEMSSTPHDDADLHALVGMEYLFLDQFENAIIYFKKCLESDTSDYSALHNIVYCYDFLNQNSEAIEYLNWYLNTNPYCEVAWHQLGRQYLTINEYAKANSALDFAIISDDTFVGAYIEKGKVLEKLKKYEEAIENYKITLALEDPTSFALLRIGKCYAKLGHDDLAIQFFKKTIDEDPILDKGWIAITKFYMKRLNYQKALYYINKAVIIDGENVNYWKVYATINKRLNFLEEAERGYKRTLELGNYELDTWLNRSDVLTTLGEYEGAIFNLIQASEFYPENAEIEYRLAGLYFLVHQTEEGRFHLKNATQLNIDYNFIISELFPQLTDRPMIKAIISEGKKASN</sequence>
<accession>A0ABS0EL89</accession>
<dbReference type="PROSITE" id="PS50005">
    <property type="entry name" value="TPR"/>
    <property type="match status" value="3"/>
</dbReference>
<name>A0ABS0EL89_9FLAO</name>
<dbReference type="EMBL" id="JADOET010000003">
    <property type="protein sequence ID" value="MBF8149456.1"/>
    <property type="molecule type" value="Genomic_DNA"/>
</dbReference>